<accession>A0AAE0HDD5</accession>
<feature type="compositionally biased region" description="Pro residues" evidence="11">
    <location>
        <begin position="231"/>
        <end position="258"/>
    </location>
</feature>
<evidence type="ECO:0000259" key="13">
    <source>
        <dbReference type="Pfam" id="PF11566"/>
    </source>
</evidence>
<organism evidence="14 15">
    <name type="scientific">Chaetomium fimeti</name>
    <dbReference type="NCBI Taxonomy" id="1854472"/>
    <lineage>
        <taxon>Eukaryota</taxon>
        <taxon>Fungi</taxon>
        <taxon>Dikarya</taxon>
        <taxon>Ascomycota</taxon>
        <taxon>Pezizomycotina</taxon>
        <taxon>Sordariomycetes</taxon>
        <taxon>Sordariomycetidae</taxon>
        <taxon>Sordariales</taxon>
        <taxon>Chaetomiaceae</taxon>
        <taxon>Chaetomium</taxon>
    </lineage>
</organism>
<evidence type="ECO:0000256" key="1">
    <source>
        <dbReference type="ARBA" id="ARBA00004240"/>
    </source>
</evidence>
<keyword evidence="6" id="KW-0597">Phosphoprotein</keyword>
<comment type="function">
    <text evidence="10">Plays an important role in control of proteasome function. Inhibits the hydrolysis of protein and peptide substrates by the 20S proteasome. Also inhibits the activation of the proteasome by the proteasome regulatory proteins PA700 and PA28.</text>
</comment>
<evidence type="ECO:0000256" key="4">
    <source>
        <dbReference type="ARBA" id="ARBA00022481"/>
    </source>
</evidence>
<evidence type="ECO:0000259" key="12">
    <source>
        <dbReference type="Pfam" id="PF08577"/>
    </source>
</evidence>
<evidence type="ECO:0000256" key="11">
    <source>
        <dbReference type="SAM" id="MobiDB-lite"/>
    </source>
</evidence>
<dbReference type="Gene3D" id="3.40.1000.30">
    <property type="match status" value="1"/>
</dbReference>
<evidence type="ECO:0000256" key="9">
    <source>
        <dbReference type="ARBA" id="ARBA00022990"/>
    </source>
</evidence>
<gene>
    <name evidence="14" type="ORF">B0H64DRAFT_400309</name>
</gene>
<dbReference type="RefSeq" id="XP_062657799.1">
    <property type="nucleotide sequence ID" value="XM_062804060.1"/>
</dbReference>
<feature type="region of interest" description="Disordered" evidence="11">
    <location>
        <begin position="182"/>
        <end position="315"/>
    </location>
</feature>
<dbReference type="GO" id="GO:0004866">
    <property type="term" value="F:endopeptidase inhibitor activity"/>
    <property type="evidence" value="ECO:0007669"/>
    <property type="project" value="InterPro"/>
</dbReference>
<dbReference type="Pfam" id="PF08577">
    <property type="entry name" value="PI31_Prot_C"/>
    <property type="match status" value="1"/>
</dbReference>
<reference evidence="14" key="1">
    <citation type="journal article" date="2023" name="Mol. Phylogenet. Evol.">
        <title>Genome-scale phylogeny and comparative genomics of the fungal order Sordariales.</title>
        <authorList>
            <person name="Hensen N."/>
            <person name="Bonometti L."/>
            <person name="Westerberg I."/>
            <person name="Brannstrom I.O."/>
            <person name="Guillou S."/>
            <person name="Cros-Aarteil S."/>
            <person name="Calhoun S."/>
            <person name="Haridas S."/>
            <person name="Kuo A."/>
            <person name="Mondo S."/>
            <person name="Pangilinan J."/>
            <person name="Riley R."/>
            <person name="LaButti K."/>
            <person name="Andreopoulos B."/>
            <person name="Lipzen A."/>
            <person name="Chen C."/>
            <person name="Yan M."/>
            <person name="Daum C."/>
            <person name="Ng V."/>
            <person name="Clum A."/>
            <person name="Steindorff A."/>
            <person name="Ohm R.A."/>
            <person name="Martin F."/>
            <person name="Silar P."/>
            <person name="Natvig D.O."/>
            <person name="Lalanne C."/>
            <person name="Gautier V."/>
            <person name="Ament-Velasquez S.L."/>
            <person name="Kruys A."/>
            <person name="Hutchinson M.I."/>
            <person name="Powell A.J."/>
            <person name="Barry K."/>
            <person name="Miller A.N."/>
            <person name="Grigoriev I.V."/>
            <person name="Debuchy R."/>
            <person name="Gladieux P."/>
            <person name="Hiltunen Thoren M."/>
            <person name="Johannesson H."/>
        </authorList>
    </citation>
    <scope>NUCLEOTIDE SEQUENCE</scope>
    <source>
        <strain evidence="14">CBS 168.71</strain>
    </source>
</reference>
<dbReference type="GO" id="GO:0070628">
    <property type="term" value="F:proteasome binding"/>
    <property type="evidence" value="ECO:0007669"/>
    <property type="project" value="InterPro"/>
</dbReference>
<protein>
    <submittedName>
        <fullName evidence="14">PI31 proteasome regulator N-terminal-domain-containing protein</fullName>
    </submittedName>
</protein>
<sequence>MILQDPLGPAAVLQSMAKVLPIHQKGDATSDLSTSLDCIALFVHACMANLGFTLVGFNEDRNIEDECARHAPHLLSRWNRSLSSHGFVYTHDKSSARFVLHVDRLAGKVEVRGLATNDEQIARFDINARDYVNTSALPLRITLTSDGEEDRSDLVEKLKPIYISDDRMKDLSRLLKTTLIQQFDPNLQEEGGDDTNTPLRRSTPPPQQLQQQPPRQHEPPRPSLPAQLPEPAVPHPYPAPDPLAAPRPAPAADFPPPGFEDEYEVNRPARGPLGGGQPAGPGFGGLGHDDLYPAGLGPHDPITGSFTGGGVGPEGLRQPGGNVRGGGGGGGGFGGFGGAGGRGGGMHPTFDDPIFQGPGARGGDGTFGGQVPPGARWDPYGPGGQPRFGGRGGGGSGFGGGFGGFGGGDII</sequence>
<comment type="similarity">
    <text evidence="3">Belongs to the proteasome inhibitor PI31 family.</text>
</comment>
<dbReference type="GO" id="GO:0000502">
    <property type="term" value="C:proteasome complex"/>
    <property type="evidence" value="ECO:0007669"/>
    <property type="project" value="UniProtKB-KW"/>
</dbReference>
<dbReference type="PANTHER" id="PTHR13266">
    <property type="entry name" value="PROTEASOME INHIBITOR"/>
    <property type="match status" value="1"/>
</dbReference>
<keyword evidence="4" id="KW-0488">Methylation</keyword>
<dbReference type="Proteomes" id="UP001278766">
    <property type="component" value="Unassembled WGS sequence"/>
</dbReference>
<dbReference type="GO" id="GO:0005783">
    <property type="term" value="C:endoplasmic reticulum"/>
    <property type="evidence" value="ECO:0007669"/>
    <property type="project" value="UniProtKB-SubCell"/>
</dbReference>
<feature type="compositionally biased region" description="Low complexity" evidence="11">
    <location>
        <begin position="198"/>
        <end position="214"/>
    </location>
</feature>
<keyword evidence="8 14" id="KW-0647">Proteasome</keyword>
<feature type="compositionally biased region" description="Gly residues" evidence="11">
    <location>
        <begin position="272"/>
        <end position="286"/>
    </location>
</feature>
<dbReference type="GO" id="GO:0043161">
    <property type="term" value="P:proteasome-mediated ubiquitin-dependent protein catabolic process"/>
    <property type="evidence" value="ECO:0007669"/>
    <property type="project" value="InterPro"/>
</dbReference>
<keyword evidence="9" id="KW-0007">Acetylation</keyword>
<feature type="domain" description="PI31 proteasome regulator C-terminal" evidence="12">
    <location>
        <begin position="286"/>
        <end position="382"/>
    </location>
</feature>
<name>A0AAE0HDD5_9PEZI</name>
<proteinExistence type="inferred from homology"/>
<dbReference type="AlphaFoldDB" id="A0AAE0HDD5"/>
<dbReference type="Pfam" id="PF11566">
    <property type="entry name" value="PI31_Prot_N"/>
    <property type="match status" value="1"/>
</dbReference>
<dbReference type="InterPro" id="IPR045128">
    <property type="entry name" value="PI31-like"/>
</dbReference>
<evidence type="ECO:0000256" key="3">
    <source>
        <dbReference type="ARBA" id="ARBA00006405"/>
    </source>
</evidence>
<comment type="caution">
    <text evidence="14">The sequence shown here is derived from an EMBL/GenBank/DDBJ whole genome shotgun (WGS) entry which is preliminary data.</text>
</comment>
<feature type="domain" description="PI31 proteasome regulator N-terminal" evidence="13">
    <location>
        <begin position="29"/>
        <end position="190"/>
    </location>
</feature>
<dbReference type="GeneID" id="87841008"/>
<keyword evidence="15" id="KW-1185">Reference proteome</keyword>
<dbReference type="PANTHER" id="PTHR13266:SF1">
    <property type="entry name" value="PROTEASOME INHIBITOR PI31 SUBUNIT"/>
    <property type="match status" value="1"/>
</dbReference>
<evidence type="ECO:0000313" key="14">
    <source>
        <dbReference type="EMBL" id="KAK3294285.1"/>
    </source>
</evidence>
<reference evidence="14" key="2">
    <citation type="submission" date="2023-06" db="EMBL/GenBank/DDBJ databases">
        <authorList>
            <consortium name="Lawrence Berkeley National Laboratory"/>
            <person name="Haridas S."/>
            <person name="Hensen N."/>
            <person name="Bonometti L."/>
            <person name="Westerberg I."/>
            <person name="Brannstrom I.O."/>
            <person name="Guillou S."/>
            <person name="Cros-Aarteil S."/>
            <person name="Calhoun S."/>
            <person name="Kuo A."/>
            <person name="Mondo S."/>
            <person name="Pangilinan J."/>
            <person name="Riley R."/>
            <person name="Labutti K."/>
            <person name="Andreopoulos B."/>
            <person name="Lipzen A."/>
            <person name="Chen C."/>
            <person name="Yanf M."/>
            <person name="Daum C."/>
            <person name="Ng V."/>
            <person name="Clum A."/>
            <person name="Steindorff A."/>
            <person name="Ohm R."/>
            <person name="Martin F."/>
            <person name="Silar P."/>
            <person name="Natvig D."/>
            <person name="Lalanne C."/>
            <person name="Gautier V."/>
            <person name="Ament-Velasquez S.L."/>
            <person name="Kruys A."/>
            <person name="Hutchinson M.I."/>
            <person name="Powell A.J."/>
            <person name="Barry K."/>
            <person name="Miller A.N."/>
            <person name="Grigoriev I.V."/>
            <person name="Debuchy R."/>
            <person name="Gladieux P."/>
            <person name="Thoren M.H."/>
            <person name="Johannesson H."/>
        </authorList>
    </citation>
    <scope>NUCLEOTIDE SEQUENCE</scope>
    <source>
        <strain evidence="14">CBS 168.71</strain>
    </source>
</reference>
<evidence type="ECO:0000256" key="8">
    <source>
        <dbReference type="ARBA" id="ARBA00022942"/>
    </source>
</evidence>
<keyword evidence="7" id="KW-0256">Endoplasmic reticulum</keyword>
<feature type="region of interest" description="Disordered" evidence="11">
    <location>
        <begin position="390"/>
        <end position="411"/>
    </location>
</feature>
<comment type="subcellular location">
    <subcellularLocation>
        <location evidence="2">Cytoplasm</location>
    </subcellularLocation>
    <subcellularLocation>
        <location evidence="1">Endoplasmic reticulum</location>
    </subcellularLocation>
</comment>
<dbReference type="InterPro" id="IPR013886">
    <property type="entry name" value="PI31_Prot_C"/>
</dbReference>
<evidence type="ECO:0000256" key="5">
    <source>
        <dbReference type="ARBA" id="ARBA00022490"/>
    </source>
</evidence>
<evidence type="ECO:0000256" key="7">
    <source>
        <dbReference type="ARBA" id="ARBA00022824"/>
    </source>
</evidence>
<dbReference type="EMBL" id="JAUEPN010000005">
    <property type="protein sequence ID" value="KAK3294285.1"/>
    <property type="molecule type" value="Genomic_DNA"/>
</dbReference>
<evidence type="ECO:0000256" key="6">
    <source>
        <dbReference type="ARBA" id="ARBA00022553"/>
    </source>
</evidence>
<evidence type="ECO:0000313" key="15">
    <source>
        <dbReference type="Proteomes" id="UP001278766"/>
    </source>
</evidence>
<evidence type="ECO:0000256" key="10">
    <source>
        <dbReference type="ARBA" id="ARBA00024805"/>
    </source>
</evidence>
<keyword evidence="5" id="KW-0963">Cytoplasm</keyword>
<evidence type="ECO:0000256" key="2">
    <source>
        <dbReference type="ARBA" id="ARBA00004496"/>
    </source>
</evidence>
<dbReference type="InterPro" id="IPR021625">
    <property type="entry name" value="PI31_Prot_N"/>
</dbReference>